<dbReference type="GO" id="GO:0000310">
    <property type="term" value="F:xanthine phosphoribosyltransferase activity"/>
    <property type="evidence" value="ECO:0007669"/>
    <property type="project" value="UniProtKB-UniRule"/>
</dbReference>
<dbReference type="Gene3D" id="3.40.50.2020">
    <property type="match status" value="1"/>
</dbReference>
<evidence type="ECO:0000256" key="6">
    <source>
        <dbReference type="NCBIfam" id="TIGR01744"/>
    </source>
</evidence>
<feature type="binding site" evidence="5">
    <location>
        <position position="20"/>
    </location>
    <ligand>
        <name>xanthine</name>
        <dbReference type="ChEBI" id="CHEBI:17712"/>
    </ligand>
</feature>
<evidence type="ECO:0000256" key="3">
    <source>
        <dbReference type="ARBA" id="ARBA00022679"/>
    </source>
</evidence>
<evidence type="ECO:0000256" key="2">
    <source>
        <dbReference type="ARBA" id="ARBA00022676"/>
    </source>
</evidence>
<dbReference type="UniPathway" id="UPA00602">
    <property type="reaction ID" value="UER00658"/>
</dbReference>
<proteinExistence type="inferred from homology"/>
<dbReference type="InParanoid" id="A0A5R8QCD3"/>
<comment type="similarity">
    <text evidence="5">Belongs to the purine/pyrimidine phosphoribosyltransferase family. Xpt subfamily.</text>
</comment>
<name>A0A5R8QCD3_9FIRM</name>
<evidence type="ECO:0000259" key="7">
    <source>
        <dbReference type="Pfam" id="PF00156"/>
    </source>
</evidence>
<sequence>MELLKQRIETDGIVLHPDILKVDTFLNHQIDVALLQEIGAEFARIFAGQDINKILTVESSGIAFAVATSMQMENIPVVFARKQTSKILKDDFYATPVHSYTKNTEYKMCIDKRFLTQSDRILILDDFLAHGQAVLGLIRLAEAAGAKVIGAGIVIEKSFQNGRSLIEEHIPVHSLARIEKFADNKVFFVE</sequence>
<evidence type="ECO:0000313" key="9">
    <source>
        <dbReference type="Proteomes" id="UP000306912"/>
    </source>
</evidence>
<comment type="function">
    <text evidence="5">Converts the preformed base xanthine, a product of nucleic acid breakdown, to xanthosine 5'-monophosphate (XMP), so it can be reused for RNA or DNA synthesis.</text>
</comment>
<evidence type="ECO:0000313" key="8">
    <source>
        <dbReference type="EMBL" id="TLG74231.1"/>
    </source>
</evidence>
<feature type="domain" description="Phosphoribosyltransferase" evidence="7">
    <location>
        <begin position="45"/>
        <end position="158"/>
    </location>
</feature>
<dbReference type="NCBIfam" id="NF006671">
    <property type="entry name" value="PRK09219.1"/>
    <property type="match status" value="1"/>
</dbReference>
<dbReference type="InterPro" id="IPR010079">
    <property type="entry name" value="Xanthine_PRibTrfase"/>
</dbReference>
<evidence type="ECO:0000256" key="1">
    <source>
        <dbReference type="ARBA" id="ARBA00022490"/>
    </source>
</evidence>
<reference evidence="8 9" key="1">
    <citation type="submission" date="2019-05" db="EMBL/GenBank/DDBJ databases">
        <title>Culicoidintestinum kansasii gen. nov., sp. nov. from the gastrointestinal tract of the biting midge, Culicoides sonorensis.</title>
        <authorList>
            <person name="Neupane S."/>
            <person name="Ghosh A."/>
            <person name="Gunther S."/>
            <person name="Martin K."/>
            <person name="Zurek L."/>
        </authorList>
    </citation>
    <scope>NUCLEOTIDE SEQUENCE [LARGE SCALE GENOMIC DNA]</scope>
    <source>
        <strain evidence="8 9">CS-1</strain>
    </source>
</reference>
<keyword evidence="4 5" id="KW-0660">Purine salvage</keyword>
<dbReference type="PANTHER" id="PTHR43864:SF1">
    <property type="entry name" value="XANTHINE PHOSPHORIBOSYLTRANSFERASE"/>
    <property type="match status" value="1"/>
</dbReference>
<evidence type="ECO:0000256" key="5">
    <source>
        <dbReference type="HAMAP-Rule" id="MF_01184"/>
    </source>
</evidence>
<dbReference type="Proteomes" id="UP000306912">
    <property type="component" value="Unassembled WGS sequence"/>
</dbReference>
<comment type="pathway">
    <text evidence="5">Purine metabolism; XMP biosynthesis via salvage pathway; XMP from xanthine: step 1/1.</text>
</comment>
<keyword evidence="9" id="KW-1185">Reference proteome</keyword>
<dbReference type="GO" id="GO:0006166">
    <property type="term" value="P:purine ribonucleoside salvage"/>
    <property type="evidence" value="ECO:0007669"/>
    <property type="project" value="UniProtKB-KW"/>
</dbReference>
<dbReference type="HAMAP" id="MF_01184">
    <property type="entry name" value="XPRTase"/>
    <property type="match status" value="1"/>
</dbReference>
<dbReference type="EC" id="2.4.2.22" evidence="5 6"/>
<accession>A0A5R8QCD3</accession>
<comment type="subunit">
    <text evidence="5">Homodimer.</text>
</comment>
<protein>
    <recommendedName>
        <fullName evidence="5 6">Xanthine phosphoribosyltransferase</fullName>
        <shortName evidence="5">XPRTase</shortName>
        <ecNumber evidence="5 6">2.4.2.22</ecNumber>
    </recommendedName>
</protein>
<comment type="subcellular location">
    <subcellularLocation>
        <location evidence="5">Cytoplasm</location>
    </subcellularLocation>
</comment>
<dbReference type="InterPro" id="IPR029057">
    <property type="entry name" value="PRTase-like"/>
</dbReference>
<dbReference type="FunCoup" id="A0A5R8QCD3">
    <property type="interactions" value="56"/>
</dbReference>
<evidence type="ECO:0000256" key="4">
    <source>
        <dbReference type="ARBA" id="ARBA00022726"/>
    </source>
</evidence>
<comment type="catalytic activity">
    <reaction evidence="5">
        <text>XMP + diphosphate = xanthine + 5-phospho-alpha-D-ribose 1-diphosphate</text>
        <dbReference type="Rhea" id="RHEA:10800"/>
        <dbReference type="ChEBI" id="CHEBI:17712"/>
        <dbReference type="ChEBI" id="CHEBI:33019"/>
        <dbReference type="ChEBI" id="CHEBI:57464"/>
        <dbReference type="ChEBI" id="CHEBI:58017"/>
        <dbReference type="EC" id="2.4.2.22"/>
    </reaction>
</comment>
<gene>
    <name evidence="5" type="primary">xpt</name>
    <name evidence="8" type="ORF">FEZ08_05870</name>
</gene>
<feature type="binding site" evidence="5">
    <location>
        <begin position="129"/>
        <end position="133"/>
    </location>
    <ligand>
        <name>5-phospho-alpha-D-ribose 1-diphosphate</name>
        <dbReference type="ChEBI" id="CHEBI:58017"/>
    </ligand>
</feature>
<keyword evidence="2 5" id="KW-0328">Glycosyltransferase</keyword>
<dbReference type="EMBL" id="VBWP01000004">
    <property type="protein sequence ID" value="TLG74231.1"/>
    <property type="molecule type" value="Genomic_DNA"/>
</dbReference>
<dbReference type="SUPFAM" id="SSF53271">
    <property type="entry name" value="PRTase-like"/>
    <property type="match status" value="1"/>
</dbReference>
<keyword evidence="1 5" id="KW-0963">Cytoplasm</keyword>
<dbReference type="InterPro" id="IPR050118">
    <property type="entry name" value="Pur/Pyrimidine_PRTase"/>
</dbReference>
<comment type="caution">
    <text evidence="8">The sequence shown here is derived from an EMBL/GenBank/DDBJ whole genome shotgun (WGS) entry which is preliminary data.</text>
</comment>
<dbReference type="Pfam" id="PF00156">
    <property type="entry name" value="Pribosyltran"/>
    <property type="match status" value="1"/>
</dbReference>
<dbReference type="PANTHER" id="PTHR43864">
    <property type="entry name" value="HYPOXANTHINE/GUANINE PHOSPHORIBOSYLTRANSFERASE"/>
    <property type="match status" value="1"/>
</dbReference>
<dbReference type="OrthoDB" id="9790678at2"/>
<dbReference type="AlphaFoldDB" id="A0A5R8QCD3"/>
<dbReference type="InterPro" id="IPR000836">
    <property type="entry name" value="PRTase_dom"/>
</dbReference>
<dbReference type="CDD" id="cd06223">
    <property type="entry name" value="PRTases_typeI"/>
    <property type="match status" value="1"/>
</dbReference>
<dbReference type="GO" id="GO:0046110">
    <property type="term" value="P:xanthine metabolic process"/>
    <property type="evidence" value="ECO:0007669"/>
    <property type="project" value="UniProtKB-UniRule"/>
</dbReference>
<feature type="binding site" evidence="5">
    <location>
        <position position="157"/>
    </location>
    <ligand>
        <name>xanthine</name>
        <dbReference type="ChEBI" id="CHEBI:17712"/>
    </ligand>
</feature>
<dbReference type="GO" id="GO:0032265">
    <property type="term" value="P:XMP salvage"/>
    <property type="evidence" value="ECO:0007669"/>
    <property type="project" value="UniProtKB-UniRule"/>
</dbReference>
<dbReference type="NCBIfam" id="TIGR01744">
    <property type="entry name" value="XPRTase"/>
    <property type="match status" value="1"/>
</dbReference>
<keyword evidence="3 5" id="KW-0808">Transferase</keyword>
<feature type="binding site" evidence="5">
    <location>
        <position position="27"/>
    </location>
    <ligand>
        <name>xanthine</name>
        <dbReference type="ChEBI" id="CHEBI:17712"/>
    </ligand>
</feature>
<organism evidence="8 9">
    <name type="scientific">Culicoidibacter larvae</name>
    <dbReference type="NCBI Taxonomy" id="2579976"/>
    <lineage>
        <taxon>Bacteria</taxon>
        <taxon>Bacillati</taxon>
        <taxon>Bacillota</taxon>
        <taxon>Culicoidibacteria</taxon>
        <taxon>Culicoidibacterales</taxon>
        <taxon>Culicoidibacteraceae</taxon>
        <taxon>Culicoidibacter</taxon>
    </lineage>
</organism>
<dbReference type="GO" id="GO:0005737">
    <property type="term" value="C:cytoplasm"/>
    <property type="evidence" value="ECO:0007669"/>
    <property type="project" value="UniProtKB-SubCell"/>
</dbReference>
<dbReference type="RefSeq" id="WP_138190783.1">
    <property type="nucleotide sequence ID" value="NZ_VBWP01000004.1"/>
</dbReference>